<dbReference type="Proteomes" id="UP000244450">
    <property type="component" value="Unassembled WGS sequence"/>
</dbReference>
<dbReference type="Pfam" id="PF10604">
    <property type="entry name" value="Polyketide_cyc2"/>
    <property type="match status" value="1"/>
</dbReference>
<keyword evidence="2" id="KW-1185">Reference proteome</keyword>
<dbReference type="Gene3D" id="3.30.530.20">
    <property type="match status" value="1"/>
</dbReference>
<evidence type="ECO:0000313" key="2">
    <source>
        <dbReference type="Proteomes" id="UP000244450"/>
    </source>
</evidence>
<dbReference type="AlphaFoldDB" id="A0A2T7BCU7"/>
<evidence type="ECO:0000313" key="1">
    <source>
        <dbReference type="EMBL" id="PUZ22902.1"/>
    </source>
</evidence>
<dbReference type="InterPro" id="IPR019587">
    <property type="entry name" value="Polyketide_cyclase/dehydratase"/>
</dbReference>
<protein>
    <recommendedName>
        <fullName evidence="3">Polyketide cyclase</fullName>
    </recommendedName>
</protein>
<dbReference type="SUPFAM" id="SSF55961">
    <property type="entry name" value="Bet v1-like"/>
    <property type="match status" value="1"/>
</dbReference>
<comment type="caution">
    <text evidence="1">The sequence shown here is derived from an EMBL/GenBank/DDBJ whole genome shotgun (WGS) entry which is preliminary data.</text>
</comment>
<proteinExistence type="predicted"/>
<evidence type="ECO:0008006" key="3">
    <source>
        <dbReference type="Google" id="ProtNLM"/>
    </source>
</evidence>
<organism evidence="1 2">
    <name type="scientific">Chitinophaga parva</name>
    <dbReference type="NCBI Taxonomy" id="2169414"/>
    <lineage>
        <taxon>Bacteria</taxon>
        <taxon>Pseudomonadati</taxon>
        <taxon>Bacteroidota</taxon>
        <taxon>Chitinophagia</taxon>
        <taxon>Chitinophagales</taxon>
        <taxon>Chitinophagaceae</taxon>
        <taxon>Chitinophaga</taxon>
    </lineage>
</organism>
<gene>
    <name evidence="1" type="ORF">DCC81_21020</name>
</gene>
<dbReference type="InterPro" id="IPR023393">
    <property type="entry name" value="START-like_dom_sf"/>
</dbReference>
<sequence length="195" mass="21701">MRFFKLFLISVFGLAVVIFLLSLLLPPNAVVERIGVIESPKDTVAAHLTDLRRWKSWYPMFRQDTLFQLQISEPASGVGAWAHWTSKTDVTDTGRLTITGIDDRGMHYHLATRGGQHADGGFEIKSTPDGNGTALHWYVTSHLGYLPWWKFFGFVADRVLGPQMETALNALRADCEHSIVPKQVQPADSAAAPQP</sequence>
<dbReference type="EMBL" id="QCYK01000003">
    <property type="protein sequence ID" value="PUZ22902.1"/>
    <property type="molecule type" value="Genomic_DNA"/>
</dbReference>
<name>A0A2T7BCU7_9BACT</name>
<dbReference type="RefSeq" id="WP_108688646.1">
    <property type="nucleotide sequence ID" value="NZ_QCYK01000003.1"/>
</dbReference>
<accession>A0A2T7BCU7</accession>
<reference evidence="1 2" key="1">
    <citation type="submission" date="2018-04" db="EMBL/GenBank/DDBJ databases">
        <title>Chitinophaga fuyangensis sp. nov., isolated from soil in a chemical factory.</title>
        <authorList>
            <person name="Chen K."/>
        </authorList>
    </citation>
    <scope>NUCLEOTIDE SEQUENCE [LARGE SCALE GENOMIC DNA]</scope>
    <source>
        <strain evidence="1 2">LY-1</strain>
    </source>
</reference>
<dbReference type="OrthoDB" id="9807923at2"/>